<accession>A0A4Y2FTL4</accession>
<proteinExistence type="predicted"/>
<evidence type="ECO:0000313" key="2">
    <source>
        <dbReference type="Proteomes" id="UP000499080"/>
    </source>
</evidence>
<gene>
    <name evidence="1" type="ORF">AVEN_60521_1</name>
</gene>
<reference evidence="1 2" key="1">
    <citation type="journal article" date="2019" name="Sci. Rep.">
        <title>Orb-weaving spider Araneus ventricosus genome elucidates the spidroin gene catalogue.</title>
        <authorList>
            <person name="Kono N."/>
            <person name="Nakamura H."/>
            <person name="Ohtoshi R."/>
            <person name="Moran D.A.P."/>
            <person name="Shinohara A."/>
            <person name="Yoshida Y."/>
            <person name="Fujiwara M."/>
            <person name="Mori M."/>
            <person name="Tomita M."/>
            <person name="Arakawa K."/>
        </authorList>
    </citation>
    <scope>NUCLEOTIDE SEQUENCE [LARGE SCALE GENOMIC DNA]</scope>
</reference>
<keyword evidence="2" id="KW-1185">Reference proteome</keyword>
<name>A0A4Y2FTL4_ARAVE</name>
<sequence length="191" mass="21332">MNSTALRRNCKLFLIGNSHKTHLFVNKNHKSVKKVGTRPLFAKWSHFWAIKALCLETIAKWSHFCAIKALRPETIGSTPVCSRGRAFFLSRWSISQAGMIATKANNSVIAIVSTAFCEITLIMPPEVGFRKWVHFMEDGVPATETEGICDKADGQRDLGTRDDVSRCGESFKNGKWISLPVTNGQIMFLSL</sequence>
<protein>
    <submittedName>
        <fullName evidence="1">Uncharacterized protein</fullName>
    </submittedName>
</protein>
<organism evidence="1 2">
    <name type="scientific">Araneus ventricosus</name>
    <name type="common">Orbweaver spider</name>
    <name type="synonym">Epeira ventricosa</name>
    <dbReference type="NCBI Taxonomy" id="182803"/>
    <lineage>
        <taxon>Eukaryota</taxon>
        <taxon>Metazoa</taxon>
        <taxon>Ecdysozoa</taxon>
        <taxon>Arthropoda</taxon>
        <taxon>Chelicerata</taxon>
        <taxon>Arachnida</taxon>
        <taxon>Araneae</taxon>
        <taxon>Araneomorphae</taxon>
        <taxon>Entelegynae</taxon>
        <taxon>Araneoidea</taxon>
        <taxon>Araneidae</taxon>
        <taxon>Araneus</taxon>
    </lineage>
</organism>
<dbReference type="AlphaFoldDB" id="A0A4Y2FTL4"/>
<comment type="caution">
    <text evidence="1">The sequence shown here is derived from an EMBL/GenBank/DDBJ whole genome shotgun (WGS) entry which is preliminary data.</text>
</comment>
<dbReference type="Proteomes" id="UP000499080">
    <property type="component" value="Unassembled WGS sequence"/>
</dbReference>
<dbReference type="EMBL" id="BGPR01001039">
    <property type="protein sequence ID" value="GBM43718.1"/>
    <property type="molecule type" value="Genomic_DNA"/>
</dbReference>
<evidence type="ECO:0000313" key="1">
    <source>
        <dbReference type="EMBL" id="GBM43718.1"/>
    </source>
</evidence>